<dbReference type="AlphaFoldDB" id="A0A4R2PKN5"/>
<dbReference type="InterPro" id="IPR005495">
    <property type="entry name" value="LptG/LptF_permease"/>
</dbReference>
<evidence type="ECO:0000256" key="5">
    <source>
        <dbReference type="ARBA" id="ARBA00023136"/>
    </source>
</evidence>
<dbReference type="PANTHER" id="PTHR33529:SF2">
    <property type="entry name" value="LIPOPOLYSACCHARIDE EXPORT SYSTEM PERMEASE PROTEIN LPTG"/>
    <property type="match status" value="1"/>
</dbReference>
<evidence type="ECO:0000256" key="3">
    <source>
        <dbReference type="ARBA" id="ARBA00022692"/>
    </source>
</evidence>
<evidence type="ECO:0000256" key="2">
    <source>
        <dbReference type="ARBA" id="ARBA00022475"/>
    </source>
</evidence>
<dbReference type="RefSeq" id="WP_132708248.1">
    <property type="nucleotide sequence ID" value="NZ_JACIGF010000004.1"/>
</dbReference>
<dbReference type="GO" id="GO:0043190">
    <property type="term" value="C:ATP-binding cassette (ABC) transporter complex"/>
    <property type="evidence" value="ECO:0007669"/>
    <property type="project" value="InterPro"/>
</dbReference>
<dbReference type="FunCoup" id="A0A4R2PKN5">
    <property type="interactions" value="163"/>
</dbReference>
<organism evidence="7 8">
    <name type="scientific">Rhodothalassium salexigens DSM 2132</name>
    <dbReference type="NCBI Taxonomy" id="1188247"/>
    <lineage>
        <taxon>Bacteria</taxon>
        <taxon>Pseudomonadati</taxon>
        <taxon>Pseudomonadota</taxon>
        <taxon>Alphaproteobacteria</taxon>
        <taxon>Rhodothalassiales</taxon>
        <taxon>Rhodothalassiaceae</taxon>
        <taxon>Rhodothalassium</taxon>
    </lineage>
</organism>
<dbReference type="Pfam" id="PF03739">
    <property type="entry name" value="LptF_LptG"/>
    <property type="match status" value="1"/>
</dbReference>
<evidence type="ECO:0000256" key="1">
    <source>
        <dbReference type="ARBA" id="ARBA00004651"/>
    </source>
</evidence>
<feature type="transmembrane region" description="Helical" evidence="6">
    <location>
        <begin position="26"/>
        <end position="44"/>
    </location>
</feature>
<evidence type="ECO:0000313" key="8">
    <source>
        <dbReference type="Proteomes" id="UP000295399"/>
    </source>
</evidence>
<evidence type="ECO:0000256" key="6">
    <source>
        <dbReference type="SAM" id="Phobius"/>
    </source>
</evidence>
<feature type="transmembrane region" description="Helical" evidence="6">
    <location>
        <begin position="321"/>
        <end position="341"/>
    </location>
</feature>
<keyword evidence="4 6" id="KW-1133">Transmembrane helix</keyword>
<dbReference type="NCBIfam" id="TIGR04408">
    <property type="entry name" value="LptG_lptG"/>
    <property type="match status" value="1"/>
</dbReference>
<keyword evidence="3 6" id="KW-0812">Transmembrane</keyword>
<dbReference type="GO" id="GO:0015920">
    <property type="term" value="P:lipopolysaccharide transport"/>
    <property type="evidence" value="ECO:0007669"/>
    <property type="project" value="TreeGrafter"/>
</dbReference>
<keyword evidence="8" id="KW-1185">Reference proteome</keyword>
<name>A0A4R2PKN5_RHOSA</name>
<feature type="transmembrane region" description="Helical" evidence="6">
    <location>
        <begin position="114"/>
        <end position="133"/>
    </location>
</feature>
<dbReference type="InParanoid" id="A0A4R2PKN5"/>
<dbReference type="InterPro" id="IPR030923">
    <property type="entry name" value="LptG"/>
</dbReference>
<dbReference type="EMBL" id="SLXO01000004">
    <property type="protein sequence ID" value="TCP35354.1"/>
    <property type="molecule type" value="Genomic_DNA"/>
</dbReference>
<keyword evidence="2" id="KW-1003">Cell membrane</keyword>
<evidence type="ECO:0000256" key="4">
    <source>
        <dbReference type="ARBA" id="ARBA00022989"/>
    </source>
</evidence>
<gene>
    <name evidence="7" type="ORF">EV659_104206</name>
</gene>
<dbReference type="GO" id="GO:0055085">
    <property type="term" value="P:transmembrane transport"/>
    <property type="evidence" value="ECO:0007669"/>
    <property type="project" value="InterPro"/>
</dbReference>
<comment type="subcellular location">
    <subcellularLocation>
        <location evidence="1">Cell membrane</location>
        <topology evidence="1">Multi-pass membrane protein</topology>
    </subcellularLocation>
</comment>
<evidence type="ECO:0000313" key="7">
    <source>
        <dbReference type="EMBL" id="TCP35354.1"/>
    </source>
</evidence>
<feature type="transmembrane region" description="Helical" evidence="6">
    <location>
        <begin position="347"/>
        <end position="370"/>
    </location>
</feature>
<proteinExistence type="predicted"/>
<comment type="caution">
    <text evidence="7">The sequence shown here is derived from an EMBL/GenBank/DDBJ whole genome shotgun (WGS) entry which is preliminary data.</text>
</comment>
<dbReference type="Proteomes" id="UP000295399">
    <property type="component" value="Unassembled WGS sequence"/>
</dbReference>
<protein>
    <submittedName>
        <fullName evidence="7">Lipopolysaccharide export system permease protein</fullName>
    </submittedName>
</protein>
<accession>A0A4R2PKN5</accession>
<dbReference type="PANTHER" id="PTHR33529">
    <property type="entry name" value="SLR0882 PROTEIN-RELATED"/>
    <property type="match status" value="1"/>
</dbReference>
<dbReference type="OrthoDB" id="9798468at2"/>
<keyword evidence="5 6" id="KW-0472">Membrane</keyword>
<reference evidence="7 8" key="1">
    <citation type="submission" date="2019-03" db="EMBL/GenBank/DDBJ databases">
        <title>Genomic Encyclopedia of Type Strains, Phase IV (KMG-IV): sequencing the most valuable type-strain genomes for metagenomic binning, comparative biology and taxonomic classification.</title>
        <authorList>
            <person name="Goeker M."/>
        </authorList>
    </citation>
    <scope>NUCLEOTIDE SEQUENCE [LARGE SCALE GENOMIC DNA]</scope>
    <source>
        <strain evidence="7 8">DSM 2132</strain>
    </source>
</reference>
<sequence>MTRPFKRLVRLAVPSPTLAGYLARQFALRFALVLALIVVVLQLLDLMATSEALLAGEGAGRGALLRYVVLRVPQLVDQFVPFAALLGVLFTLSTLRQSSELTVMRGTGLSPHRLLLPLGGVCLAIAIGHFLFFETVVVDASNRLKYWQQNDYAADLPPRPDIRTDIWLTQGDRVIHVEALSRSGSRVILDQVTVYGLGADSMVRYTERADFAWYDKGEWRLFGVRRFGVDTLETTAAQSAVWDLALTPDQFLTRNVDPDVTELGTLREVVASMAQQGRDAAALSTALLSRLSGPASTLVMPLMGAVAGAGAMRRGRGTARLLIGMALGFSYFVAENFMLAMGELGSVPPAVAAFAPLLFFALVGFALIFLTEE</sequence>